<dbReference type="RefSeq" id="WP_092373980.1">
    <property type="nucleotide sequence ID" value="NZ_BOPI01000038.1"/>
</dbReference>
<dbReference type="AlphaFoldDB" id="A0A1H6RV68"/>
<proteinExistence type="predicted"/>
<accession>A0A1H6RV68</accession>
<keyword evidence="4" id="KW-1185">Reference proteome</keyword>
<evidence type="ECO:0000313" key="3">
    <source>
        <dbReference type="EMBL" id="SEI59641.1"/>
    </source>
</evidence>
<dbReference type="OrthoDB" id="3390227at2"/>
<name>A0A1H6RV68_9ACTN</name>
<reference evidence="4" key="1">
    <citation type="submission" date="2016-10" db="EMBL/GenBank/DDBJ databases">
        <authorList>
            <person name="Varghese N."/>
            <person name="Submissions S."/>
        </authorList>
    </citation>
    <scope>NUCLEOTIDE SEQUENCE [LARGE SCALE GENOMIC DNA]</scope>
    <source>
        <strain evidence="4">CGMCC 4.7038</strain>
    </source>
</reference>
<organism evidence="3 4">
    <name type="scientific">Micromonospora phaseoli</name>
    <dbReference type="NCBI Taxonomy" id="1144548"/>
    <lineage>
        <taxon>Bacteria</taxon>
        <taxon>Bacillati</taxon>
        <taxon>Actinomycetota</taxon>
        <taxon>Actinomycetes</taxon>
        <taxon>Micromonosporales</taxon>
        <taxon>Micromonosporaceae</taxon>
        <taxon>Micromonospora</taxon>
    </lineage>
</organism>
<evidence type="ECO:0000313" key="4">
    <source>
        <dbReference type="Proteomes" id="UP000198707"/>
    </source>
</evidence>
<dbReference type="STRING" id="1144548.SAMN05443287_101421"/>
<evidence type="ECO:0000256" key="1">
    <source>
        <dbReference type="SAM" id="MobiDB-lite"/>
    </source>
</evidence>
<dbReference type="Proteomes" id="UP000198707">
    <property type="component" value="Unassembled WGS sequence"/>
</dbReference>
<feature type="signal peptide" evidence="2">
    <location>
        <begin position="1"/>
        <end position="19"/>
    </location>
</feature>
<sequence length="187" mass="18357">MLRIAVLATALLVTLAGCANDQHSPSAPGLASTGPSGAEAPITAPPAPGSDSARSSPVPTSGEAQILAGVGFRTLVASAPHDFLAMMRGRLAVGRGGCLALQAEEGPDYLVVWPPGVTLLPDGRAGVHLPEAGSVTVGEQISGAGGFSEIPLTGGAPPGLFPPVPPECADGSTVVAVITSVGRSRVG</sequence>
<keyword evidence="2" id="KW-0732">Signal</keyword>
<feature type="chain" id="PRO_5038835569" evidence="2">
    <location>
        <begin position="20"/>
        <end position="187"/>
    </location>
</feature>
<feature type="compositionally biased region" description="Polar residues" evidence="1">
    <location>
        <begin position="52"/>
        <end position="61"/>
    </location>
</feature>
<protein>
    <submittedName>
        <fullName evidence="3">Uncharacterized protein</fullName>
    </submittedName>
</protein>
<evidence type="ECO:0000256" key="2">
    <source>
        <dbReference type="SAM" id="SignalP"/>
    </source>
</evidence>
<dbReference type="PROSITE" id="PS51257">
    <property type="entry name" value="PROKAR_LIPOPROTEIN"/>
    <property type="match status" value="1"/>
</dbReference>
<dbReference type="EMBL" id="FNYV01000001">
    <property type="protein sequence ID" value="SEI59641.1"/>
    <property type="molecule type" value="Genomic_DNA"/>
</dbReference>
<gene>
    <name evidence="3" type="ORF">SAMN05443287_101421</name>
</gene>
<feature type="region of interest" description="Disordered" evidence="1">
    <location>
        <begin position="23"/>
        <end position="61"/>
    </location>
</feature>